<proteinExistence type="predicted"/>
<dbReference type="RefSeq" id="WP_143052163.1">
    <property type="nucleotide sequence ID" value="NZ_FOJA01000001.1"/>
</dbReference>
<dbReference type="OrthoDB" id="313543at2157"/>
<dbReference type="Proteomes" id="UP000198518">
    <property type="component" value="Unassembled WGS sequence"/>
</dbReference>
<gene>
    <name evidence="1" type="ORF">SAMN04487945_1424</name>
</gene>
<evidence type="ECO:0008006" key="3">
    <source>
        <dbReference type="Google" id="ProtNLM"/>
    </source>
</evidence>
<evidence type="ECO:0000313" key="2">
    <source>
        <dbReference type="Proteomes" id="UP000198518"/>
    </source>
</evidence>
<evidence type="ECO:0000313" key="1">
    <source>
        <dbReference type="EMBL" id="SEW09742.1"/>
    </source>
</evidence>
<organism evidence="1 2">
    <name type="scientific">Halobacterium jilantaiense</name>
    <dbReference type="NCBI Taxonomy" id="355548"/>
    <lineage>
        <taxon>Archaea</taxon>
        <taxon>Methanobacteriati</taxon>
        <taxon>Methanobacteriota</taxon>
        <taxon>Stenosarchaea group</taxon>
        <taxon>Halobacteria</taxon>
        <taxon>Halobacteriales</taxon>
        <taxon>Halobacteriaceae</taxon>
        <taxon>Halobacterium</taxon>
    </lineage>
</organism>
<accession>A0A1I0P649</accession>
<protein>
    <recommendedName>
        <fullName evidence="3">Lipoprotein</fullName>
    </recommendedName>
</protein>
<name>A0A1I0P649_9EURY</name>
<dbReference type="PROSITE" id="PS51257">
    <property type="entry name" value="PROKAR_LIPOPROTEIN"/>
    <property type="match status" value="1"/>
</dbReference>
<dbReference type="AlphaFoldDB" id="A0A1I0P649"/>
<dbReference type="EMBL" id="FOJA01000001">
    <property type="protein sequence ID" value="SEW09742.1"/>
    <property type="molecule type" value="Genomic_DNA"/>
</dbReference>
<keyword evidence="2" id="KW-1185">Reference proteome</keyword>
<reference evidence="1 2" key="1">
    <citation type="submission" date="2016-10" db="EMBL/GenBank/DDBJ databases">
        <authorList>
            <person name="de Groot N.N."/>
        </authorList>
    </citation>
    <scope>NUCLEOTIDE SEQUENCE [LARGE SCALE GENOMIC DNA]</scope>
    <source>
        <strain evidence="1 2">CGMCC 1.5337</strain>
    </source>
</reference>
<sequence>MRRRTMLAAVASGAVTATAGCARLPAWSDDGTADGAGVSESSFTVGDANCGEGSDSATVRTEDAAVAVRGTVTVASGCQTVELDDATVDDGELRVVVASVEREGVEQCVQCLTDVSYSASVTPVGGLPERVVVVHEARGERNEVASVDL</sequence>